<protein>
    <recommendedName>
        <fullName evidence="7">Branched-chain amino acid aminotransferase</fullName>
    </recommendedName>
</protein>
<dbReference type="SUPFAM" id="SSF50249">
    <property type="entry name" value="Nucleic acid-binding proteins"/>
    <property type="match status" value="1"/>
</dbReference>
<dbReference type="PANTHER" id="PTHR42743">
    <property type="entry name" value="AMINO-ACID AMINOTRANSFERASE"/>
    <property type="match status" value="1"/>
</dbReference>
<comment type="caution">
    <text evidence="5">The sequence shown here is derived from an EMBL/GenBank/DDBJ whole genome shotgun (WGS) entry which is preliminary data.</text>
</comment>
<dbReference type="EMBL" id="QMEY01000030">
    <property type="protein sequence ID" value="RBQ14713.1"/>
    <property type="molecule type" value="Genomic_DNA"/>
</dbReference>
<evidence type="ECO:0000256" key="4">
    <source>
        <dbReference type="SAM" id="MobiDB-lite"/>
    </source>
</evidence>
<reference evidence="5 6" key="1">
    <citation type="submission" date="2018-06" db="EMBL/GenBank/DDBJ databases">
        <title>Sphaerisporangium craniellae sp. nov., isolated from a marine sponge in the South China Sea.</title>
        <authorList>
            <person name="Li L."/>
        </authorList>
    </citation>
    <scope>NUCLEOTIDE SEQUENCE [LARGE SCALE GENOMIC DNA]</scope>
    <source>
        <strain evidence="5 6">LHW63015</strain>
    </source>
</reference>
<evidence type="ECO:0000313" key="6">
    <source>
        <dbReference type="Proteomes" id="UP000253303"/>
    </source>
</evidence>
<dbReference type="InterPro" id="IPR050571">
    <property type="entry name" value="Class-IV_PLP-Dep_Aminotrnsfr"/>
</dbReference>
<dbReference type="InterPro" id="IPR001544">
    <property type="entry name" value="Aminotrans_IV"/>
</dbReference>
<dbReference type="GO" id="GO:0046394">
    <property type="term" value="P:carboxylic acid biosynthetic process"/>
    <property type="evidence" value="ECO:0007669"/>
    <property type="project" value="UniProtKB-ARBA"/>
</dbReference>
<feature type="region of interest" description="Disordered" evidence="4">
    <location>
        <begin position="73"/>
        <end position="103"/>
    </location>
</feature>
<dbReference type="GO" id="GO:0008652">
    <property type="term" value="P:amino acid biosynthetic process"/>
    <property type="evidence" value="ECO:0007669"/>
    <property type="project" value="UniProtKB-ARBA"/>
</dbReference>
<name>A0A366LMI2_9ACTN</name>
<dbReference type="RefSeq" id="WP_113985977.1">
    <property type="nucleotide sequence ID" value="NZ_QMEY01000030.1"/>
</dbReference>
<dbReference type="InterPro" id="IPR036038">
    <property type="entry name" value="Aminotransferase-like"/>
</dbReference>
<evidence type="ECO:0000256" key="1">
    <source>
        <dbReference type="ARBA" id="ARBA00001933"/>
    </source>
</evidence>
<comment type="cofactor">
    <cofactor evidence="1">
        <name>pyridoxal 5'-phosphate</name>
        <dbReference type="ChEBI" id="CHEBI:597326"/>
    </cofactor>
</comment>
<dbReference type="AlphaFoldDB" id="A0A366LMI2"/>
<dbReference type="Pfam" id="PF01063">
    <property type="entry name" value="Aminotran_4"/>
    <property type="match status" value="1"/>
</dbReference>
<dbReference type="OrthoDB" id="9804984at2"/>
<dbReference type="SUPFAM" id="SSF56752">
    <property type="entry name" value="D-aminoacid aminotransferase-like PLP-dependent enzymes"/>
    <property type="match status" value="1"/>
</dbReference>
<sequence>MSACTSSAGFRVDEVTLPSTGTLTSFATAWVPRTGLLCPYVLGQVDIGAGAMVFAHIRGLPDDAGTPVAVRLALNPNRPPDRASGSNTRSSQPNKKDHPMSENVPEAAVAEYKRGFACVDGEFVPAATASVSIFDHSFLYGDGVFETIICRGGRLFALRPHLDRLWASCQYLQITPPYDQEQITAFITELAKRNELSDGYVRVVISRGEGYPVSDPRKALKSKLVISMQGAPAVTRPPDVGVKLAIASTRRTPPICLEPRVKSNNYLNHIVAKLEAIAAGADDAIMLDLEGNVAELPVANIFARHGDTLATPPSNGILAGITRETILRLVAEGAAGPGLRVVQRVMTAYDLFTAAEVFIVGTGSGVAFVESIDGRRIGDGTMGPATKRLMDAYTELLGRDGAEPDLQLTTKEA</sequence>
<dbReference type="FunFam" id="3.20.10.10:FF:000002">
    <property type="entry name" value="D-alanine aminotransferase"/>
    <property type="match status" value="1"/>
</dbReference>
<dbReference type="InterPro" id="IPR043131">
    <property type="entry name" value="BCAT-like_N"/>
</dbReference>
<dbReference type="InterPro" id="IPR012340">
    <property type="entry name" value="NA-bd_OB-fold"/>
</dbReference>
<dbReference type="InterPro" id="IPR043132">
    <property type="entry name" value="BCAT-like_C"/>
</dbReference>
<accession>A0A366LMI2</accession>
<keyword evidence="3" id="KW-0663">Pyridoxal phosphate</keyword>
<organism evidence="5 6">
    <name type="scientific">Spongiactinospora rosea</name>
    <dbReference type="NCBI Taxonomy" id="2248750"/>
    <lineage>
        <taxon>Bacteria</taxon>
        <taxon>Bacillati</taxon>
        <taxon>Actinomycetota</taxon>
        <taxon>Actinomycetes</taxon>
        <taxon>Streptosporangiales</taxon>
        <taxon>Streptosporangiaceae</taxon>
        <taxon>Spongiactinospora</taxon>
    </lineage>
</organism>
<dbReference type="PANTHER" id="PTHR42743:SF11">
    <property type="entry name" value="AMINODEOXYCHORISMATE LYASE"/>
    <property type="match status" value="1"/>
</dbReference>
<evidence type="ECO:0000256" key="2">
    <source>
        <dbReference type="ARBA" id="ARBA00009320"/>
    </source>
</evidence>
<proteinExistence type="inferred from homology"/>
<gene>
    <name evidence="5" type="ORF">DP939_39610</name>
</gene>
<dbReference type="Gene3D" id="3.30.470.10">
    <property type="match status" value="1"/>
</dbReference>
<comment type="similarity">
    <text evidence="2">Belongs to the class-IV pyridoxal-phosphate-dependent aminotransferase family.</text>
</comment>
<keyword evidence="6" id="KW-1185">Reference proteome</keyword>
<evidence type="ECO:0000256" key="3">
    <source>
        <dbReference type="ARBA" id="ARBA00022898"/>
    </source>
</evidence>
<dbReference type="Gene3D" id="3.20.10.10">
    <property type="entry name" value="D-amino Acid Aminotransferase, subunit A, domain 2"/>
    <property type="match status" value="1"/>
</dbReference>
<dbReference type="Proteomes" id="UP000253303">
    <property type="component" value="Unassembled WGS sequence"/>
</dbReference>
<feature type="compositionally biased region" description="Polar residues" evidence="4">
    <location>
        <begin position="84"/>
        <end position="93"/>
    </location>
</feature>
<evidence type="ECO:0000313" key="5">
    <source>
        <dbReference type="EMBL" id="RBQ14713.1"/>
    </source>
</evidence>
<dbReference type="GO" id="GO:0003824">
    <property type="term" value="F:catalytic activity"/>
    <property type="evidence" value="ECO:0007669"/>
    <property type="project" value="InterPro"/>
</dbReference>
<evidence type="ECO:0008006" key="7">
    <source>
        <dbReference type="Google" id="ProtNLM"/>
    </source>
</evidence>